<dbReference type="Proteomes" id="UP000789738">
    <property type="component" value="Unassembled WGS sequence"/>
</dbReference>
<proteinExistence type="predicted"/>
<reference evidence="1" key="2">
    <citation type="submission" date="2021-10" db="EMBL/GenBank/DDBJ databases">
        <authorList>
            <person name="Mesa V."/>
        </authorList>
    </citation>
    <scope>NUCLEOTIDE SEQUENCE</scope>
    <source>
        <strain evidence="1">CC3_PB</strain>
    </source>
</reference>
<evidence type="ECO:0000313" key="1">
    <source>
        <dbReference type="EMBL" id="CAG9706863.1"/>
    </source>
</evidence>
<reference evidence="2" key="3">
    <citation type="submission" date="2022-10" db="EMBL/GenBank/DDBJ databases">
        <authorList>
            <person name="Aires J."/>
            <person name="Mesa V."/>
        </authorList>
    </citation>
    <scope>NUCLEOTIDE SEQUENCE</scope>
    <source>
        <strain evidence="2">Clostridium neonatale JD116</strain>
    </source>
</reference>
<dbReference type="Proteomes" id="UP001189143">
    <property type="component" value="Unassembled WGS sequence"/>
</dbReference>
<name>A0A650MI26_9CLOT</name>
<dbReference type="EMBL" id="CAKJVE010000004">
    <property type="protein sequence ID" value="CAG9706863.1"/>
    <property type="molecule type" value="Genomic_DNA"/>
</dbReference>
<dbReference type="Proteomes" id="UP000431451">
    <property type="component" value="Unassembled WGS sequence"/>
</dbReference>
<evidence type="ECO:0000313" key="4">
    <source>
        <dbReference type="Proteomes" id="UP000431451"/>
    </source>
</evidence>
<dbReference type="EMBL" id="UWJD01000002">
    <property type="protein sequence ID" value="VCT84980.1"/>
    <property type="molecule type" value="Genomic_DNA"/>
</dbReference>
<sequence>MKTKKYIMIMSILILIFITLMSQGNIGVSKYNMEKDARKSQKIQEDWLTAKYINDDFGAFLFYSKDLSEYTFSIYQNRSGFSFGYFFYSGGSVSKISDDIVQFNSNDQGSIFLSLNKMNVSKIEIDNGLQEVEHIPIEPNKPFTVIIPKDSGEIRFYDVKASLISYERIVGVQL</sequence>
<dbReference type="RefSeq" id="WP_125148572.1">
    <property type="nucleotide sequence ID" value="NZ_CAKJVE010000004.1"/>
</dbReference>
<evidence type="ECO:0000313" key="3">
    <source>
        <dbReference type="EMBL" id="VCT84980.1"/>
    </source>
</evidence>
<dbReference type="EMBL" id="CAMTCP010000110">
    <property type="protein sequence ID" value="CAI3556599.1"/>
    <property type="molecule type" value="Genomic_DNA"/>
</dbReference>
<gene>
    <name evidence="2" type="ORF">CNEO2_190092</name>
    <name evidence="1" type="ORF">CNEO_42697</name>
    <name evidence="3" type="ORF">CNEONATNEC25_02581</name>
</gene>
<protein>
    <submittedName>
        <fullName evidence="3">Uncharacterized protein</fullName>
    </submittedName>
</protein>
<organism evidence="3 4">
    <name type="scientific">Clostridium neonatale</name>
    <dbReference type="NCBI Taxonomy" id="137838"/>
    <lineage>
        <taxon>Bacteria</taxon>
        <taxon>Bacillati</taxon>
        <taxon>Bacillota</taxon>
        <taxon>Clostridia</taxon>
        <taxon>Eubacteriales</taxon>
        <taxon>Clostridiaceae</taxon>
        <taxon>Clostridium</taxon>
    </lineage>
</organism>
<evidence type="ECO:0000313" key="2">
    <source>
        <dbReference type="EMBL" id="CAI3556599.1"/>
    </source>
</evidence>
<accession>A0A650MI26</accession>
<reference evidence="3 4" key="1">
    <citation type="submission" date="2018-06" db="EMBL/GenBank/DDBJ databases">
        <authorList>
            <consortium name="IHU Genomes"/>
        </authorList>
    </citation>
    <scope>NUCLEOTIDE SEQUENCE [LARGE SCALE GENOMIC DNA]</scope>
    <source>
        <strain evidence="3 4">NEC25</strain>
    </source>
</reference>
<dbReference type="AlphaFoldDB" id="A0A650MI26"/>